<protein>
    <submittedName>
        <fullName evidence="3">ThuA domain-containing protein</fullName>
    </submittedName>
</protein>
<feature type="signal peptide" evidence="1">
    <location>
        <begin position="1"/>
        <end position="20"/>
    </location>
</feature>
<dbReference type="RefSeq" id="WP_176620662.1">
    <property type="nucleotide sequence ID" value="NZ_WYET01000004.1"/>
</dbReference>
<gene>
    <name evidence="3" type="ORF">GUA46_11860</name>
</gene>
<evidence type="ECO:0000313" key="3">
    <source>
        <dbReference type="EMBL" id="NVN19038.1"/>
    </source>
</evidence>
<proteinExistence type="predicted"/>
<dbReference type="Gene3D" id="3.40.50.880">
    <property type="match status" value="1"/>
</dbReference>
<dbReference type="InterPro" id="IPR029062">
    <property type="entry name" value="Class_I_gatase-like"/>
</dbReference>
<dbReference type="PANTHER" id="PTHR40469">
    <property type="entry name" value="SECRETED GLYCOSYL HYDROLASE"/>
    <property type="match status" value="1"/>
</dbReference>
<feature type="domain" description="ThuA-like" evidence="2">
    <location>
        <begin position="24"/>
        <end position="255"/>
    </location>
</feature>
<dbReference type="PANTHER" id="PTHR40469:SF2">
    <property type="entry name" value="GALACTOSE-BINDING DOMAIN-LIKE SUPERFAMILY PROTEIN"/>
    <property type="match status" value="1"/>
</dbReference>
<evidence type="ECO:0000259" key="2">
    <source>
        <dbReference type="Pfam" id="PF06283"/>
    </source>
</evidence>
<reference evidence="3 4" key="1">
    <citation type="submission" date="2020-01" db="EMBL/GenBank/DDBJ databases">
        <title>Draft Genome Analysis of Muricauda sp. HICW Isolated from coastal seawater of PR China.</title>
        <authorList>
            <person name="Chen M.-X."/>
        </authorList>
    </citation>
    <scope>NUCLEOTIDE SEQUENCE [LARGE SCALE GENOMIC DNA]</scope>
    <source>
        <strain evidence="3 4">HICW</strain>
    </source>
</reference>
<evidence type="ECO:0000256" key="1">
    <source>
        <dbReference type="SAM" id="SignalP"/>
    </source>
</evidence>
<keyword evidence="1" id="KW-0732">Signal</keyword>
<sequence>MKICRWVLFALMLSTGLLRGQQFKALLITETDGFNHESIMDGTRAIKKLGEKHFFDVEIQQEANPITLDRLKKFDVVIFLNTTGDIFNAEEQEAFEKYIGSGKGYVGIHAAADTEYDWDWYTKLVGRMFHIHPTKQTALLKIKEHKFPGLEHFPDTLLWTDEWYEFGPDKINGLLTLITVDEASYDAEVVWKNRDMGSNGNMVDRVGHGMGEVHPISWYHEYEGGRAFYTALGHIGLNFKNQWFLDHLYGGIFYAAKANPYYLK</sequence>
<comment type="caution">
    <text evidence="3">The sequence shown here is derived from an EMBL/GenBank/DDBJ whole genome shotgun (WGS) entry which is preliminary data.</text>
</comment>
<dbReference type="Proteomes" id="UP000558089">
    <property type="component" value="Unassembled WGS sequence"/>
</dbReference>
<accession>A0A850NL64</accession>
<keyword evidence="4" id="KW-1185">Reference proteome</keyword>
<dbReference type="EMBL" id="WYET01000004">
    <property type="protein sequence ID" value="NVN19038.1"/>
    <property type="molecule type" value="Genomic_DNA"/>
</dbReference>
<dbReference type="SUPFAM" id="SSF52317">
    <property type="entry name" value="Class I glutamine amidotransferase-like"/>
    <property type="match status" value="1"/>
</dbReference>
<dbReference type="AlphaFoldDB" id="A0A850NL64"/>
<dbReference type="InterPro" id="IPR029010">
    <property type="entry name" value="ThuA-like"/>
</dbReference>
<name>A0A850NL64_9FLAO</name>
<organism evidence="3 4">
    <name type="scientific">Flagellimonas chongwuensis</name>
    <dbReference type="NCBI Taxonomy" id="2697365"/>
    <lineage>
        <taxon>Bacteria</taxon>
        <taxon>Pseudomonadati</taxon>
        <taxon>Bacteroidota</taxon>
        <taxon>Flavobacteriia</taxon>
        <taxon>Flavobacteriales</taxon>
        <taxon>Flavobacteriaceae</taxon>
        <taxon>Flagellimonas</taxon>
    </lineage>
</organism>
<dbReference type="Pfam" id="PF06283">
    <property type="entry name" value="ThuA"/>
    <property type="match status" value="1"/>
</dbReference>
<evidence type="ECO:0000313" key="4">
    <source>
        <dbReference type="Proteomes" id="UP000558089"/>
    </source>
</evidence>
<feature type="chain" id="PRO_5032359889" evidence="1">
    <location>
        <begin position="21"/>
        <end position="264"/>
    </location>
</feature>